<gene>
    <name evidence="1" type="ORF">EV212_10699</name>
</gene>
<organism evidence="1 2">
    <name type="scientific">Frisingicoccus caecimuris</name>
    <dbReference type="NCBI Taxonomy" id="1796636"/>
    <lineage>
        <taxon>Bacteria</taxon>
        <taxon>Bacillati</taxon>
        <taxon>Bacillota</taxon>
        <taxon>Clostridia</taxon>
        <taxon>Lachnospirales</taxon>
        <taxon>Lachnospiraceae</taxon>
        <taxon>Frisingicoccus</taxon>
    </lineage>
</organism>
<keyword evidence="2" id="KW-1185">Reference proteome</keyword>
<dbReference type="SUPFAM" id="SSF53649">
    <property type="entry name" value="Alkaline phosphatase-like"/>
    <property type="match status" value="1"/>
</dbReference>
<dbReference type="OrthoDB" id="8580666at2"/>
<dbReference type="EMBL" id="SLXA01000006">
    <property type="protein sequence ID" value="TCO84672.1"/>
    <property type="molecule type" value="Genomic_DNA"/>
</dbReference>
<dbReference type="AlphaFoldDB" id="A0A4R2LI09"/>
<accession>A0A4R2LI09</accession>
<reference evidence="1 2" key="1">
    <citation type="submission" date="2019-03" db="EMBL/GenBank/DDBJ databases">
        <title>Genomic Encyclopedia of Type Strains, Phase IV (KMG-IV): sequencing the most valuable type-strain genomes for metagenomic binning, comparative biology and taxonomic classification.</title>
        <authorList>
            <person name="Goeker M."/>
        </authorList>
    </citation>
    <scope>NUCLEOTIDE SEQUENCE [LARGE SCALE GENOMIC DNA]</scope>
    <source>
        <strain evidence="1 2">DSM 28559</strain>
    </source>
</reference>
<dbReference type="Pfam" id="PF01663">
    <property type="entry name" value="Phosphodiest"/>
    <property type="match status" value="1"/>
</dbReference>
<evidence type="ECO:0000313" key="2">
    <source>
        <dbReference type="Proteomes" id="UP000295711"/>
    </source>
</evidence>
<dbReference type="InterPro" id="IPR002591">
    <property type="entry name" value="Phosphodiest/P_Trfase"/>
</dbReference>
<evidence type="ECO:0000313" key="1">
    <source>
        <dbReference type="EMBL" id="TCO84672.1"/>
    </source>
</evidence>
<name>A0A4R2LI09_9FIRM</name>
<protein>
    <submittedName>
        <fullName evidence="1">Type I phosphodiesterase/nucleotide pyrophosphatase</fullName>
    </submittedName>
</protein>
<proteinExistence type="predicted"/>
<dbReference type="RefSeq" id="WP_132091395.1">
    <property type="nucleotide sequence ID" value="NZ_JANKAQ010000008.1"/>
</dbReference>
<dbReference type="InterPro" id="IPR017850">
    <property type="entry name" value="Alkaline_phosphatase_core_sf"/>
</dbReference>
<sequence length="273" mass="30977">MSKTIFVLLDACGYEIGTKYLGYLEHMVDYGLAAKYKVRGELPSMSRPMYETLMTGTPSHVHGITCNEIVRRSNQTSIFSLCRQAGLVSGAAAYFWMSELYNRAPFDKHRDRIQFGTGDGLIDYGMYYWEDTYPDSHLFMDGEMIRKIYHPDFMLYHPMSIDLAGHTCGADSREYAGKVADMGVLIADILPFWLEDGYQVVVTADHGMDENGIHCGITDLQRDVPLYIFSPLVENGRFEDHYIGQRNIAPMLCRLLGLKASDAMVSPDEIRFK</sequence>
<comment type="caution">
    <text evidence="1">The sequence shown here is derived from an EMBL/GenBank/DDBJ whole genome shotgun (WGS) entry which is preliminary data.</text>
</comment>
<dbReference type="Proteomes" id="UP000295711">
    <property type="component" value="Unassembled WGS sequence"/>
</dbReference>
<dbReference type="Gene3D" id="3.40.720.10">
    <property type="entry name" value="Alkaline Phosphatase, subunit A"/>
    <property type="match status" value="1"/>
</dbReference>